<protein>
    <submittedName>
        <fullName evidence="3">Uncharacterized protein</fullName>
    </submittedName>
</protein>
<evidence type="ECO:0000256" key="2">
    <source>
        <dbReference type="SAM" id="Phobius"/>
    </source>
</evidence>
<gene>
    <name evidence="3" type="ORF">FTW19_07605</name>
</gene>
<feature type="transmembrane region" description="Helical" evidence="2">
    <location>
        <begin position="63"/>
        <end position="83"/>
    </location>
</feature>
<evidence type="ECO:0000256" key="1">
    <source>
        <dbReference type="SAM" id="MobiDB-lite"/>
    </source>
</evidence>
<dbReference type="RefSeq" id="WP_147647059.1">
    <property type="nucleotide sequence ID" value="NZ_CP042806.1"/>
</dbReference>
<keyword evidence="2" id="KW-0472">Membrane</keyword>
<keyword evidence="4" id="KW-1185">Reference proteome</keyword>
<evidence type="ECO:0000313" key="3">
    <source>
        <dbReference type="EMBL" id="QEE27869.1"/>
    </source>
</evidence>
<dbReference type="EMBL" id="CP042806">
    <property type="protein sequence ID" value="QEE27869.1"/>
    <property type="molecule type" value="Genomic_DNA"/>
</dbReference>
<accession>A0A5B9E7X5</accession>
<dbReference type="AlphaFoldDB" id="A0A5B9E7X5"/>
<proteinExistence type="predicted"/>
<name>A0A5B9E7X5_9BACT</name>
<keyword evidence="2" id="KW-1133">Transmembrane helix</keyword>
<evidence type="ECO:0000313" key="4">
    <source>
        <dbReference type="Proteomes" id="UP000321820"/>
    </source>
</evidence>
<dbReference type="KEGG" id="talb:FTW19_07605"/>
<organism evidence="3 4">
    <name type="scientific">Terriglobus albidus</name>
    <dbReference type="NCBI Taxonomy" id="1592106"/>
    <lineage>
        <taxon>Bacteria</taxon>
        <taxon>Pseudomonadati</taxon>
        <taxon>Acidobacteriota</taxon>
        <taxon>Terriglobia</taxon>
        <taxon>Terriglobales</taxon>
        <taxon>Acidobacteriaceae</taxon>
        <taxon>Terriglobus</taxon>
    </lineage>
</organism>
<feature type="region of interest" description="Disordered" evidence="1">
    <location>
        <begin position="98"/>
        <end position="148"/>
    </location>
</feature>
<reference evidence="3 4" key="1">
    <citation type="submission" date="2019-08" db="EMBL/GenBank/DDBJ databases">
        <title>Complete genome sequence of Terriglobus albidus strain ORNL.</title>
        <authorList>
            <person name="Podar M."/>
        </authorList>
    </citation>
    <scope>NUCLEOTIDE SEQUENCE [LARGE SCALE GENOMIC DNA]</scope>
    <source>
        <strain evidence="3 4">ORNL</strain>
    </source>
</reference>
<feature type="compositionally biased region" description="Polar residues" evidence="1">
    <location>
        <begin position="111"/>
        <end position="123"/>
    </location>
</feature>
<dbReference type="Proteomes" id="UP000321820">
    <property type="component" value="Chromosome"/>
</dbReference>
<sequence length="213" mass="22938">MRKHPLQTADKRLARTDELLRLLREASPQEPSPYIREQLEAMGSLQFSSTPFQRGRQALQHHWLWALPIAALAIVVVVMFLPLRPQVAALDLQVTPPGLPPSPGSNSSNSQVPEISSPVSSTKKSTRVPDAAPPKTKPIDRLTVPLPYSNPDISTGTSTVVRVAMPQVQLAALGLPLPAVAADSRIIADVTLGDDGLPKSISLPLPLQVVKEN</sequence>
<keyword evidence="2" id="KW-0812">Transmembrane</keyword>